<dbReference type="CDD" id="cd00093">
    <property type="entry name" value="HTH_XRE"/>
    <property type="match status" value="1"/>
</dbReference>
<sequence>MTVTEDRSRSCDIEQKETIASRLRQLIGKRTVRSTAKEWGLAFSTLNNYLTRGTEPSLNVVLKIARIENVSIEWLAKGSVSDQRSLPASGSLPAEAAPLPAHSDDGLAAAWAVVFNALSDEERAEIIHFFIQMGARGVLNTLRTSSMPAGER</sequence>
<evidence type="ECO:0000313" key="3">
    <source>
        <dbReference type="Proteomes" id="UP001236270"/>
    </source>
</evidence>
<organism evidence="2 3">
    <name type="scientific">Pluralibacter gergoviae</name>
    <name type="common">Enterobacter gergoviae</name>
    <dbReference type="NCBI Taxonomy" id="61647"/>
    <lineage>
        <taxon>Bacteria</taxon>
        <taxon>Pseudomonadati</taxon>
        <taxon>Pseudomonadota</taxon>
        <taxon>Gammaproteobacteria</taxon>
        <taxon>Enterobacterales</taxon>
        <taxon>Enterobacteriaceae</taxon>
        <taxon>Pluralibacter</taxon>
    </lineage>
</organism>
<accession>A0AAW8HMU0</accession>
<comment type="caution">
    <text evidence="2">The sequence shown here is derived from an EMBL/GenBank/DDBJ whole genome shotgun (WGS) entry which is preliminary data.</text>
</comment>
<dbReference type="Proteomes" id="UP001236270">
    <property type="component" value="Unassembled WGS sequence"/>
</dbReference>
<dbReference type="PROSITE" id="PS50943">
    <property type="entry name" value="HTH_CROC1"/>
    <property type="match status" value="1"/>
</dbReference>
<evidence type="ECO:0000259" key="1">
    <source>
        <dbReference type="PROSITE" id="PS50943"/>
    </source>
</evidence>
<protein>
    <submittedName>
        <fullName evidence="2">Helix-turn-helix domain-containing protein</fullName>
    </submittedName>
</protein>
<dbReference type="SUPFAM" id="SSF47413">
    <property type="entry name" value="lambda repressor-like DNA-binding domains"/>
    <property type="match status" value="1"/>
</dbReference>
<feature type="domain" description="HTH cro/C1-type" evidence="1">
    <location>
        <begin position="40"/>
        <end position="75"/>
    </location>
</feature>
<dbReference type="GO" id="GO:0003677">
    <property type="term" value="F:DNA binding"/>
    <property type="evidence" value="ECO:0007669"/>
    <property type="project" value="InterPro"/>
</dbReference>
<dbReference type="AlphaFoldDB" id="A0AAW8HMU0"/>
<dbReference type="EMBL" id="JAVDNV010000007">
    <property type="protein sequence ID" value="MDQ2309780.1"/>
    <property type="molecule type" value="Genomic_DNA"/>
</dbReference>
<dbReference type="GeneID" id="67875756"/>
<dbReference type="InterPro" id="IPR010982">
    <property type="entry name" value="Lambda_DNA-bd_dom_sf"/>
</dbReference>
<reference evidence="2" key="1">
    <citation type="submission" date="2023-08" db="EMBL/GenBank/DDBJ databases">
        <title>WGS of pathogenic bacterial species, Los Angeles County Public Health Laboratories.</title>
        <authorList>
            <person name="Garrigues J.M."/>
            <person name="Green N.M."/>
        </authorList>
    </citation>
    <scope>NUCLEOTIDE SEQUENCE</scope>
    <source>
        <strain evidence="2">LACPHL-BACT-2023-00068</strain>
    </source>
</reference>
<evidence type="ECO:0000313" key="2">
    <source>
        <dbReference type="EMBL" id="MDQ2309780.1"/>
    </source>
</evidence>
<name>A0AAW8HMU0_PLUGE</name>
<dbReference type="InterPro" id="IPR001387">
    <property type="entry name" value="Cro/C1-type_HTH"/>
</dbReference>
<proteinExistence type="predicted"/>
<dbReference type="Gene3D" id="1.10.260.40">
    <property type="entry name" value="lambda repressor-like DNA-binding domains"/>
    <property type="match status" value="1"/>
</dbReference>
<dbReference type="RefSeq" id="WP_053075581.1">
    <property type="nucleotide sequence ID" value="NZ_CBCSIS010000007.1"/>
</dbReference>
<gene>
    <name evidence="2" type="ORF">RBJ30_11825</name>
</gene>